<evidence type="ECO:0000313" key="3">
    <source>
        <dbReference type="Proteomes" id="UP000762676"/>
    </source>
</evidence>
<name>A0AAV4HQS2_9GAST</name>
<evidence type="ECO:0000256" key="1">
    <source>
        <dbReference type="SAM" id="Phobius"/>
    </source>
</evidence>
<proteinExistence type="predicted"/>
<keyword evidence="1" id="KW-0472">Membrane</keyword>
<organism evidence="2 3">
    <name type="scientific">Elysia marginata</name>
    <dbReference type="NCBI Taxonomy" id="1093978"/>
    <lineage>
        <taxon>Eukaryota</taxon>
        <taxon>Metazoa</taxon>
        <taxon>Spiralia</taxon>
        <taxon>Lophotrochozoa</taxon>
        <taxon>Mollusca</taxon>
        <taxon>Gastropoda</taxon>
        <taxon>Heterobranchia</taxon>
        <taxon>Euthyneura</taxon>
        <taxon>Panpulmonata</taxon>
        <taxon>Sacoglossa</taxon>
        <taxon>Placobranchoidea</taxon>
        <taxon>Plakobranchidae</taxon>
        <taxon>Elysia</taxon>
    </lineage>
</organism>
<keyword evidence="1" id="KW-1133">Transmembrane helix</keyword>
<dbReference type="AlphaFoldDB" id="A0AAV4HQS2"/>
<evidence type="ECO:0000313" key="2">
    <source>
        <dbReference type="EMBL" id="GFR99805.1"/>
    </source>
</evidence>
<gene>
    <name evidence="2" type="ORF">ElyMa_006382600</name>
</gene>
<protein>
    <submittedName>
        <fullName evidence="2">Uncharacterized protein</fullName>
    </submittedName>
</protein>
<accession>A0AAV4HQS2</accession>
<reference evidence="2 3" key="1">
    <citation type="journal article" date="2021" name="Elife">
        <title>Chloroplast acquisition without the gene transfer in kleptoplastic sea slugs, Plakobranchus ocellatus.</title>
        <authorList>
            <person name="Maeda T."/>
            <person name="Takahashi S."/>
            <person name="Yoshida T."/>
            <person name="Shimamura S."/>
            <person name="Takaki Y."/>
            <person name="Nagai Y."/>
            <person name="Toyoda A."/>
            <person name="Suzuki Y."/>
            <person name="Arimoto A."/>
            <person name="Ishii H."/>
            <person name="Satoh N."/>
            <person name="Nishiyama T."/>
            <person name="Hasebe M."/>
            <person name="Maruyama T."/>
            <person name="Minagawa J."/>
            <person name="Obokata J."/>
            <person name="Shigenobu S."/>
        </authorList>
    </citation>
    <scope>NUCLEOTIDE SEQUENCE [LARGE SCALE GENOMIC DNA]</scope>
</reference>
<comment type="caution">
    <text evidence="2">The sequence shown here is derived from an EMBL/GenBank/DDBJ whole genome shotgun (WGS) entry which is preliminary data.</text>
</comment>
<keyword evidence="1" id="KW-0812">Transmembrane</keyword>
<dbReference type="EMBL" id="BMAT01012819">
    <property type="protein sequence ID" value="GFR99805.1"/>
    <property type="molecule type" value="Genomic_DNA"/>
</dbReference>
<sequence length="94" mass="10703">MSGKNVRIITTTIIMIITNGNLSINVSSQTNKKKTKIATGSIILWKLWNLEWLRWTTFENIFVKSLLFRTQRTVTKTVTVTVSAKQQYLGISAL</sequence>
<feature type="transmembrane region" description="Helical" evidence="1">
    <location>
        <begin position="6"/>
        <end position="26"/>
    </location>
</feature>
<keyword evidence="3" id="KW-1185">Reference proteome</keyword>
<dbReference type="Proteomes" id="UP000762676">
    <property type="component" value="Unassembled WGS sequence"/>
</dbReference>